<protein>
    <submittedName>
        <fullName evidence="1">Molybdopterin biosynthesis protein MoeY</fullName>
    </submittedName>
</protein>
<accession>A0ABT1ZWY2</accession>
<dbReference type="SUPFAM" id="SSF55469">
    <property type="entry name" value="FMN-dependent nitroreductase-like"/>
    <property type="match status" value="1"/>
</dbReference>
<dbReference type="EMBL" id="JANUGW010000021">
    <property type="protein sequence ID" value="MCS0584436.1"/>
    <property type="molecule type" value="Genomic_DNA"/>
</dbReference>
<sequence length="354" mass="39906">MNLPQTIHDILDLARWAPSGDNTQVWRFEVLGPDHVAVHFHDTRDDCVYDFRGRPSQLSHGALLETMAIAATAHGLRAEIRRREGDTDHLPVFDVRFVPDPAINPSPLLPAIPTRSVQRRPMSTRALMPEEKRALEDSVGAGYEVRWIEGFQGKLAAARLMFSNAKLRLTMPEAYEVHRRIIHWNARHSPDRVPDQALGVDAATLRLMKWAMVSWGRMSTMNRLMGTWAPRLQMDLVPGLRCAAHFVIMARRAPETVEDHVAAGRAVQRFWLTLTHLGLAMQPEMTPLIFSAYVQHDQPFSTVDKLHGSARQLHQRLHKLIGTGNGQPVFMGRLGAGPAPQARSLRKPVEELMK</sequence>
<proteinExistence type="predicted"/>
<keyword evidence="2" id="KW-1185">Reference proteome</keyword>
<dbReference type="RefSeq" id="WP_258818989.1">
    <property type="nucleotide sequence ID" value="NZ_JANUGW010000021.1"/>
</dbReference>
<dbReference type="InterPro" id="IPR000415">
    <property type="entry name" value="Nitroreductase-like"/>
</dbReference>
<organism evidence="1 2">
    <name type="scientific">Massilia pinisoli</name>
    <dbReference type="NCBI Taxonomy" id="1772194"/>
    <lineage>
        <taxon>Bacteria</taxon>
        <taxon>Pseudomonadati</taxon>
        <taxon>Pseudomonadota</taxon>
        <taxon>Betaproteobacteria</taxon>
        <taxon>Burkholderiales</taxon>
        <taxon>Oxalobacteraceae</taxon>
        <taxon>Telluria group</taxon>
        <taxon>Massilia</taxon>
    </lineage>
</organism>
<dbReference type="Proteomes" id="UP001204151">
    <property type="component" value="Unassembled WGS sequence"/>
</dbReference>
<evidence type="ECO:0000313" key="2">
    <source>
        <dbReference type="Proteomes" id="UP001204151"/>
    </source>
</evidence>
<reference evidence="1 2" key="1">
    <citation type="submission" date="2022-08" db="EMBL/GenBank/DDBJ databases">
        <title>Reclassification of Massilia species as members of the genera Telluria, Duganella, Pseudoduganella, Mokoshia gen. nov. and Zemynaea gen. nov. using orthogonal and non-orthogonal genome-based approaches.</title>
        <authorList>
            <person name="Bowman J.P."/>
        </authorList>
    </citation>
    <scope>NUCLEOTIDE SEQUENCE [LARGE SCALE GENOMIC DNA]</scope>
    <source>
        <strain evidence="1 2">JCM 31316</strain>
    </source>
</reference>
<evidence type="ECO:0000313" key="1">
    <source>
        <dbReference type="EMBL" id="MCS0584436.1"/>
    </source>
</evidence>
<name>A0ABT1ZWY2_9BURK</name>
<gene>
    <name evidence="1" type="ORF">NX784_22855</name>
</gene>
<dbReference type="Gene3D" id="3.40.109.10">
    <property type="entry name" value="NADH Oxidase"/>
    <property type="match status" value="2"/>
</dbReference>
<comment type="caution">
    <text evidence="1">The sequence shown here is derived from an EMBL/GenBank/DDBJ whole genome shotgun (WGS) entry which is preliminary data.</text>
</comment>